<dbReference type="InterPro" id="IPR002213">
    <property type="entry name" value="UDP_glucos_trans"/>
</dbReference>
<organism evidence="6 7">
    <name type="scientific">Brassica carinata</name>
    <name type="common">Ethiopian mustard</name>
    <name type="synonym">Abyssinian cabbage</name>
    <dbReference type="NCBI Taxonomy" id="52824"/>
    <lineage>
        <taxon>Eukaryota</taxon>
        <taxon>Viridiplantae</taxon>
        <taxon>Streptophyta</taxon>
        <taxon>Embryophyta</taxon>
        <taxon>Tracheophyta</taxon>
        <taxon>Spermatophyta</taxon>
        <taxon>Magnoliopsida</taxon>
        <taxon>eudicotyledons</taxon>
        <taxon>Gunneridae</taxon>
        <taxon>Pentapetalae</taxon>
        <taxon>rosids</taxon>
        <taxon>malvids</taxon>
        <taxon>Brassicales</taxon>
        <taxon>Brassicaceae</taxon>
        <taxon>Brassiceae</taxon>
        <taxon>Brassica</taxon>
    </lineage>
</organism>
<dbReference type="InterPro" id="IPR035595">
    <property type="entry name" value="UDP_glycos_trans_CS"/>
</dbReference>
<evidence type="ECO:0000313" key="6">
    <source>
        <dbReference type="EMBL" id="KAG2239161.1"/>
    </source>
</evidence>
<evidence type="ECO:0000313" key="7">
    <source>
        <dbReference type="Proteomes" id="UP000886595"/>
    </source>
</evidence>
<evidence type="ECO:0000256" key="2">
    <source>
        <dbReference type="ARBA" id="ARBA00022676"/>
    </source>
</evidence>
<dbReference type="GO" id="GO:0080044">
    <property type="term" value="F:quercetin 7-O-glucosyltransferase activity"/>
    <property type="evidence" value="ECO:0007669"/>
    <property type="project" value="TreeGrafter"/>
</dbReference>
<comment type="caution">
    <text evidence="6">The sequence shown here is derived from an EMBL/GenBank/DDBJ whole genome shotgun (WGS) entry which is preliminary data.</text>
</comment>
<accession>A0A8X7TFH2</accession>
<dbReference type="Pfam" id="PF00201">
    <property type="entry name" value="UDPGT"/>
    <property type="match status" value="1"/>
</dbReference>
<comment type="similarity">
    <text evidence="1 4">Belongs to the UDP-glycosyltransferase family.</text>
</comment>
<name>A0A8X7TFH2_BRACI</name>
<dbReference type="PANTHER" id="PTHR11926">
    <property type="entry name" value="GLUCOSYL/GLUCURONOSYL TRANSFERASES"/>
    <property type="match status" value="1"/>
</dbReference>
<dbReference type="PROSITE" id="PS00375">
    <property type="entry name" value="UDPGT"/>
    <property type="match status" value="1"/>
</dbReference>
<dbReference type="GO" id="GO:0080043">
    <property type="term" value="F:quercetin 3-O-glucosyltransferase activity"/>
    <property type="evidence" value="ECO:0007669"/>
    <property type="project" value="TreeGrafter"/>
</dbReference>
<gene>
    <name evidence="6" type="ORF">Bca52824_090021</name>
</gene>
<dbReference type="CDD" id="cd03784">
    <property type="entry name" value="GT1_Gtf-like"/>
    <property type="match status" value="1"/>
</dbReference>
<dbReference type="AlphaFoldDB" id="A0A8X7TFH2"/>
<keyword evidence="3 4" id="KW-0808">Transferase</keyword>
<sequence>MELESSSDSSPVHVMLVSFHGQGSVGPFLRLGKLIASKGLMVTFVTTEQPWGAKMRQANKIQNGVLKPVGSGFLRFEFFSDGLTDDDEKRTNFQAFRPHLELVGKREIKNLIKRYEREEKQPVRCLINNAFVPWVCDVADELQIPSAVLWVQSCACLTAYYYYHHRLVKFPTETEPEITVEIPSLPLLKHDEIPSFLHPSSPYAAYGDVILDQFKRLENHKPLFVFIDTFQELEKEIIDHVSNLCPRVKFSPLGPLFKMAQTVSSDVKGDISAPASHCMEWLDSRTILGRVYLQFEEIAHGVLSSGLTFLWVIRPPLPDLKLETHVVPQELKEASGKGLGKIVEWCPQEQVLAHSSVACFVTHCGWNSTMEALSSGVPMVCFPLWGDQVTDAVYLVDVFKTGVRLGRGAAEEKIVSRKVVEEKLLEATVGKKAVALRESARRWKEEAEAAVEYGGSSDRNFQEFVDELVTKSVARKDNGKHS</sequence>
<evidence type="ECO:0000256" key="3">
    <source>
        <dbReference type="ARBA" id="ARBA00022679"/>
    </source>
</evidence>
<dbReference type="OrthoDB" id="5835829at2759"/>
<dbReference type="PANTHER" id="PTHR11926:SF1299">
    <property type="entry name" value="UDP-GLYCOSYLTRANSFERASE 84A3-RELATED"/>
    <property type="match status" value="1"/>
</dbReference>
<reference evidence="6 7" key="1">
    <citation type="submission" date="2020-02" db="EMBL/GenBank/DDBJ databases">
        <authorList>
            <person name="Ma Q."/>
            <person name="Huang Y."/>
            <person name="Song X."/>
            <person name="Pei D."/>
        </authorList>
    </citation>
    <scope>NUCLEOTIDE SEQUENCE [LARGE SCALE GENOMIC DNA]</scope>
    <source>
        <strain evidence="6">Sxm20200214</strain>
        <tissue evidence="6">Leaf</tissue>
    </source>
</reference>
<dbReference type="Gene3D" id="3.40.50.2000">
    <property type="entry name" value="Glycogen Phosphorylase B"/>
    <property type="match status" value="2"/>
</dbReference>
<proteinExistence type="inferred from homology"/>
<dbReference type="SUPFAM" id="SSF53756">
    <property type="entry name" value="UDP-Glycosyltransferase/glycogen phosphorylase"/>
    <property type="match status" value="1"/>
</dbReference>
<protein>
    <recommendedName>
        <fullName evidence="5">Glycosyltransferase</fullName>
        <ecNumber evidence="5">2.4.1.-</ecNumber>
    </recommendedName>
</protein>
<evidence type="ECO:0000256" key="4">
    <source>
        <dbReference type="RuleBase" id="RU003718"/>
    </source>
</evidence>
<keyword evidence="2 4" id="KW-0328">Glycosyltransferase</keyword>
<dbReference type="Proteomes" id="UP000886595">
    <property type="component" value="Unassembled WGS sequence"/>
</dbReference>
<evidence type="ECO:0000256" key="5">
    <source>
        <dbReference type="RuleBase" id="RU362057"/>
    </source>
</evidence>
<dbReference type="FunFam" id="3.40.50.2000:FF:000101">
    <property type="entry name" value="Glycosyltransferase"/>
    <property type="match status" value="1"/>
</dbReference>
<dbReference type="EMBL" id="JAAMPC010001604">
    <property type="protein sequence ID" value="KAG2239161.1"/>
    <property type="molecule type" value="Genomic_DNA"/>
</dbReference>
<keyword evidence="7" id="KW-1185">Reference proteome</keyword>
<evidence type="ECO:0000256" key="1">
    <source>
        <dbReference type="ARBA" id="ARBA00009995"/>
    </source>
</evidence>
<dbReference type="EC" id="2.4.1.-" evidence="5"/>